<evidence type="ECO:0000259" key="2">
    <source>
        <dbReference type="Pfam" id="PF00171"/>
    </source>
</evidence>
<dbReference type="CDD" id="cd07129">
    <property type="entry name" value="ALDH_KGSADH"/>
    <property type="match status" value="1"/>
</dbReference>
<proteinExistence type="predicted"/>
<dbReference type="EMBL" id="JBAKAP010000003">
    <property type="protein sequence ID" value="MEL0615944.1"/>
    <property type="molecule type" value="Genomic_DNA"/>
</dbReference>
<accession>A0ABU9GE75</accession>
<keyword evidence="1" id="KW-0560">Oxidoreductase</keyword>
<protein>
    <submittedName>
        <fullName evidence="3">Aldehyde dehydrogenase (NADP(+))</fullName>
    </submittedName>
</protein>
<keyword evidence="4" id="KW-1185">Reference proteome</keyword>
<dbReference type="RefSeq" id="WP_341541909.1">
    <property type="nucleotide sequence ID" value="NZ_JBAKAP010000003.1"/>
</dbReference>
<gene>
    <name evidence="3" type="ORF">V6243_03805</name>
</gene>
<dbReference type="Pfam" id="PF00171">
    <property type="entry name" value="Aldedh"/>
    <property type="match status" value="1"/>
</dbReference>
<dbReference type="InterPro" id="IPR016162">
    <property type="entry name" value="Ald_DH_N"/>
</dbReference>
<dbReference type="InterPro" id="IPR016163">
    <property type="entry name" value="Ald_DH_C"/>
</dbReference>
<dbReference type="Gene3D" id="3.40.309.10">
    <property type="entry name" value="Aldehyde Dehydrogenase, Chain A, domain 2"/>
    <property type="match status" value="1"/>
</dbReference>
<dbReference type="InterPro" id="IPR015590">
    <property type="entry name" value="Aldehyde_DH_dom"/>
</dbReference>
<reference evidence="3 4" key="1">
    <citation type="submission" date="2024-02" db="EMBL/GenBank/DDBJ databases">
        <title>Bacteria isolated from the canopy kelp, Nereocystis luetkeana.</title>
        <authorList>
            <person name="Pfister C.A."/>
            <person name="Younker I.T."/>
            <person name="Light S.H."/>
        </authorList>
    </citation>
    <scope>NUCLEOTIDE SEQUENCE [LARGE SCALE GENOMIC DNA]</scope>
    <source>
        <strain evidence="3 4">TI.5.07</strain>
    </source>
</reference>
<evidence type="ECO:0000313" key="4">
    <source>
        <dbReference type="Proteomes" id="UP001378242"/>
    </source>
</evidence>
<organism evidence="3 4">
    <name type="scientific">Cobetia marina</name>
    <name type="common">Deleya marina</name>
    <dbReference type="NCBI Taxonomy" id="28258"/>
    <lineage>
        <taxon>Bacteria</taxon>
        <taxon>Pseudomonadati</taxon>
        <taxon>Pseudomonadota</taxon>
        <taxon>Gammaproteobacteria</taxon>
        <taxon>Oceanospirillales</taxon>
        <taxon>Halomonadaceae</taxon>
        <taxon>Cobetia</taxon>
    </lineage>
</organism>
<dbReference type="SUPFAM" id="SSF53720">
    <property type="entry name" value="ALDH-like"/>
    <property type="match status" value="1"/>
</dbReference>
<dbReference type="Proteomes" id="UP001378242">
    <property type="component" value="Unassembled WGS sequence"/>
</dbReference>
<name>A0ABU9GE75_COBMA</name>
<dbReference type="PANTHER" id="PTHR43353:SF3">
    <property type="entry name" value="ALDEHYDE DEHYDROGENASE-RELATED"/>
    <property type="match status" value="1"/>
</dbReference>
<dbReference type="InterPro" id="IPR044151">
    <property type="entry name" value="ALDH_KGSADH"/>
</dbReference>
<dbReference type="Gene3D" id="3.40.605.10">
    <property type="entry name" value="Aldehyde Dehydrogenase, Chain A, domain 1"/>
    <property type="match status" value="1"/>
</dbReference>
<feature type="domain" description="Aldehyde dehydrogenase" evidence="2">
    <location>
        <begin position="25"/>
        <end position="467"/>
    </location>
</feature>
<sequence length="531" mass="56034">MSPSDQTTLRGHQIIGQQSLLADGKPVHAINPANGERLAPGYPAGGAREVELACQLAHDAFDSFRETDAETRAGFLETIAEEIEAIGEQITERALQETGLPRARLEGERGRTCGQLRLFAGVVRAGEWLDVRIDPTMPERSPMPRADLRQRRIGLGPVAVFGASNFPLAFSVAGGDTASALAAGCPVIVKAHSAHPGTSELVGGAIQRAVTRCNLPEGVFSLLYGSGNTLGQALVNDPRIQAVGFTGSRSGGTALLKTAQARPQPIPVYAEMSSINPVLLMPAALEARAEGLGQAFIASLNMGAGQFCTNPGLVLALEGEALERFLKTAADNVAASACQTMLTPGIHDAYRGGVEKLSALPQVQEVARGALDGDNASPCQTALFRTTGSDFLSEAALQEEVFGASSLVIACRDLDEMRAVCEHLEGQLTATLHLDDADIDAARTLMPVLERRAGRILANGWPTGVEVCQAMVHGGPWPATSDSRTTSVGSAAIERFLRPVCYQDLPEALLSPTLRDSTQGLPRLVDGKRQL</sequence>
<evidence type="ECO:0000313" key="3">
    <source>
        <dbReference type="EMBL" id="MEL0615944.1"/>
    </source>
</evidence>
<evidence type="ECO:0000256" key="1">
    <source>
        <dbReference type="ARBA" id="ARBA00023002"/>
    </source>
</evidence>
<dbReference type="PANTHER" id="PTHR43353">
    <property type="entry name" value="SUCCINATE-SEMIALDEHYDE DEHYDROGENASE, MITOCHONDRIAL"/>
    <property type="match status" value="1"/>
</dbReference>
<dbReference type="InterPro" id="IPR050740">
    <property type="entry name" value="Aldehyde_DH_Superfamily"/>
</dbReference>
<comment type="caution">
    <text evidence="3">The sequence shown here is derived from an EMBL/GenBank/DDBJ whole genome shotgun (WGS) entry which is preliminary data.</text>
</comment>
<dbReference type="InterPro" id="IPR016161">
    <property type="entry name" value="Ald_DH/histidinol_DH"/>
</dbReference>